<protein>
    <submittedName>
        <fullName evidence="2">PEP-CTERM sorting domain-containing protein</fullName>
    </submittedName>
</protein>
<dbReference type="EMBL" id="JBHRVV010000001">
    <property type="protein sequence ID" value="MFC3458830.1"/>
    <property type="molecule type" value="Genomic_DNA"/>
</dbReference>
<comment type="caution">
    <text evidence="2">The sequence shown here is derived from an EMBL/GenBank/DDBJ whole genome shotgun (WGS) entry which is preliminary data.</text>
</comment>
<gene>
    <name evidence="2" type="ORF">ACFOPH_11330</name>
</gene>
<dbReference type="Proteomes" id="UP001595665">
    <property type="component" value="Unassembled WGS sequence"/>
</dbReference>
<feature type="domain" description="Ice-binding protein C-terminal" evidence="1">
    <location>
        <begin position="67"/>
        <end position="90"/>
    </location>
</feature>
<sequence length="94" mass="9667">MTSLLNAGTVSCCNMYPGAFSHMGSYSFTNVGAGEILRFTFGGQSADSESVLRGSLGVIQYTIASEVPEPASLALVGLGLGLAGAAARRRRGKH</sequence>
<reference evidence="3" key="1">
    <citation type="journal article" date="2019" name="Int. J. Syst. Evol. Microbiol.">
        <title>The Global Catalogue of Microorganisms (GCM) 10K type strain sequencing project: providing services to taxonomists for standard genome sequencing and annotation.</title>
        <authorList>
            <consortium name="The Broad Institute Genomics Platform"/>
            <consortium name="The Broad Institute Genome Sequencing Center for Infectious Disease"/>
            <person name="Wu L."/>
            <person name="Ma J."/>
        </authorList>
    </citation>
    <scope>NUCLEOTIDE SEQUENCE [LARGE SCALE GENOMIC DNA]</scope>
    <source>
        <strain evidence="3">CCM 7480</strain>
    </source>
</reference>
<dbReference type="NCBIfam" id="TIGR02595">
    <property type="entry name" value="PEP_CTERM"/>
    <property type="match status" value="1"/>
</dbReference>
<organism evidence="2 3">
    <name type="scientific">Massilia haematophila</name>
    <dbReference type="NCBI Taxonomy" id="457923"/>
    <lineage>
        <taxon>Bacteria</taxon>
        <taxon>Pseudomonadati</taxon>
        <taxon>Pseudomonadota</taxon>
        <taxon>Betaproteobacteria</taxon>
        <taxon>Burkholderiales</taxon>
        <taxon>Oxalobacteraceae</taxon>
        <taxon>Telluria group</taxon>
        <taxon>Massilia</taxon>
    </lineage>
</organism>
<evidence type="ECO:0000313" key="3">
    <source>
        <dbReference type="Proteomes" id="UP001595665"/>
    </source>
</evidence>
<keyword evidence="3" id="KW-1185">Reference proteome</keyword>
<accession>A0ABV7PKZ3</accession>
<proteinExistence type="predicted"/>
<evidence type="ECO:0000259" key="1">
    <source>
        <dbReference type="Pfam" id="PF07589"/>
    </source>
</evidence>
<evidence type="ECO:0000313" key="2">
    <source>
        <dbReference type="EMBL" id="MFC3458830.1"/>
    </source>
</evidence>
<dbReference type="InterPro" id="IPR013424">
    <property type="entry name" value="Ice-binding_C"/>
</dbReference>
<dbReference type="RefSeq" id="WP_379735309.1">
    <property type="nucleotide sequence ID" value="NZ_JBHRVV010000001.1"/>
</dbReference>
<name>A0ABV7PKZ3_9BURK</name>
<dbReference type="Pfam" id="PF07589">
    <property type="entry name" value="PEP-CTERM"/>
    <property type="match status" value="1"/>
</dbReference>